<dbReference type="Pfam" id="PF00534">
    <property type="entry name" value="Glycos_transf_1"/>
    <property type="match status" value="1"/>
</dbReference>
<sequence length="736" mass="81549">MAALVAHARGQAQAGRWSEALGAFARYLSARQEDHAVRLELLETAARAARAGARVPPSSSPSRAGALPFVSVIVCSISDERSAAITALYQRLFQGRPFELVLLRDARSLCEAYTRALSQAQGEILIFSHDDVEILAPDFADRLLGHLARFDVVGFAGTTRLAGPAWIQGGWRGARGQVATRDRASGRLRVDVYGVSGPVAEGIQALDGLCFACRREVAERVGFDAEHFDGFHLYDTDFTWRAFQAGYRLAVATDIPIIHYSTGRLDEVWRGYAARFLAKFPQEGFSGAFGENPLRATYLDTPEELRAFWDIIVAVGAAHPGCLAPVASPVASAGAPAPGRNVQDATGTPPVRLGIPWTLTEVHGWGLVGTHTALYLMERGAPPLLLAQPIMNTLRTETRSRLAPLNDEFASLDERLKSNVPTRVTLPGIDVLHPLGNEFLEEPSSSRFVGRRNIGVIAFENTRLDEEVLKRARRYDFIIAHSTFNCRLLQEAGLSDVRLAFQGIDETDMVRLERRGSLGNRFVVFSGGKLEFRKGQDLVVEAFRRFHARHPEALLVAAWHNPWPALSLDIAEAPWCKVAPRIENNRLQLTRWVMDNGLPPEAFLDLHFLQRSQIPGVLAECDAAVFPNRCEGGTNLVAMECMAMGIPCVLSANTGHLDILREGACYPLRDQRPVTDPQGVRREWGESSVDELVECLEEIHKNRDEARRRGEQAATFIRKERTWRRFAEVFVQEATR</sequence>
<dbReference type="Pfam" id="PF13712">
    <property type="entry name" value="Glyco_tranf_2_5"/>
    <property type="match status" value="1"/>
</dbReference>
<dbReference type="AlphaFoldDB" id="A0A512H7V6"/>
<accession>A0A512H7V6</accession>
<dbReference type="PANTHER" id="PTHR46656">
    <property type="entry name" value="PUTATIVE-RELATED"/>
    <property type="match status" value="1"/>
</dbReference>
<dbReference type="Gene3D" id="3.40.50.2000">
    <property type="entry name" value="Glycogen Phosphorylase B"/>
    <property type="match status" value="1"/>
</dbReference>
<dbReference type="GO" id="GO:0016757">
    <property type="term" value="F:glycosyltransferase activity"/>
    <property type="evidence" value="ECO:0007669"/>
    <property type="project" value="InterPro"/>
</dbReference>
<reference evidence="3 4" key="1">
    <citation type="submission" date="2019-07" db="EMBL/GenBank/DDBJ databases">
        <title>Whole genome shotgun sequence of Rhodospirillum oryzae NBRC 107573.</title>
        <authorList>
            <person name="Hosoyama A."/>
            <person name="Uohara A."/>
            <person name="Ohji S."/>
            <person name="Ichikawa N."/>
        </authorList>
    </citation>
    <scope>NUCLEOTIDE SEQUENCE [LARGE SCALE GENOMIC DNA]</scope>
    <source>
        <strain evidence="3 4">NBRC 107573</strain>
    </source>
</reference>
<feature type="domain" description="Streptomycin biosynthesis protein StrF" evidence="2">
    <location>
        <begin position="72"/>
        <end position="279"/>
    </location>
</feature>
<dbReference type="SUPFAM" id="SSF53448">
    <property type="entry name" value="Nucleotide-diphospho-sugar transferases"/>
    <property type="match status" value="1"/>
</dbReference>
<protein>
    <submittedName>
        <fullName evidence="3">Uncharacterized protein</fullName>
    </submittedName>
</protein>
<keyword evidence="4" id="KW-1185">Reference proteome</keyword>
<dbReference type="CDD" id="cd03801">
    <property type="entry name" value="GT4_PimA-like"/>
    <property type="match status" value="1"/>
</dbReference>
<dbReference type="InterPro" id="IPR059123">
    <property type="entry name" value="StrF_dom"/>
</dbReference>
<feature type="domain" description="Glycosyl transferase family 1" evidence="1">
    <location>
        <begin position="519"/>
        <end position="713"/>
    </location>
</feature>
<dbReference type="PANTHER" id="PTHR46656:SF3">
    <property type="entry name" value="PUTATIVE-RELATED"/>
    <property type="match status" value="1"/>
</dbReference>
<evidence type="ECO:0000259" key="1">
    <source>
        <dbReference type="Pfam" id="PF00534"/>
    </source>
</evidence>
<evidence type="ECO:0000313" key="3">
    <source>
        <dbReference type="EMBL" id="GEO81514.1"/>
    </source>
</evidence>
<dbReference type="Gene3D" id="3.90.550.10">
    <property type="entry name" value="Spore Coat Polysaccharide Biosynthesis Protein SpsA, Chain A"/>
    <property type="match status" value="1"/>
</dbReference>
<evidence type="ECO:0000259" key="2">
    <source>
        <dbReference type="Pfam" id="PF13712"/>
    </source>
</evidence>
<dbReference type="InterPro" id="IPR029044">
    <property type="entry name" value="Nucleotide-diphossugar_trans"/>
</dbReference>
<comment type="caution">
    <text evidence="3">The sequence shown here is derived from an EMBL/GenBank/DDBJ whole genome shotgun (WGS) entry which is preliminary data.</text>
</comment>
<proteinExistence type="predicted"/>
<dbReference type="Proteomes" id="UP000321567">
    <property type="component" value="Unassembled WGS sequence"/>
</dbReference>
<dbReference type="SUPFAM" id="SSF53756">
    <property type="entry name" value="UDP-Glycosyltransferase/glycogen phosphorylase"/>
    <property type="match status" value="1"/>
</dbReference>
<name>A0A512H7V6_9PROT</name>
<evidence type="ECO:0000313" key="4">
    <source>
        <dbReference type="Proteomes" id="UP000321567"/>
    </source>
</evidence>
<dbReference type="InterPro" id="IPR001296">
    <property type="entry name" value="Glyco_trans_1"/>
</dbReference>
<dbReference type="EMBL" id="BJZO01000039">
    <property type="protein sequence ID" value="GEO81514.1"/>
    <property type="molecule type" value="Genomic_DNA"/>
</dbReference>
<gene>
    <name evidence="3" type="ORF">ROR02_16450</name>
</gene>
<organism evidence="3 4">
    <name type="scientific">Pararhodospirillum oryzae</name>
    <dbReference type="NCBI Taxonomy" id="478448"/>
    <lineage>
        <taxon>Bacteria</taxon>
        <taxon>Pseudomonadati</taxon>
        <taxon>Pseudomonadota</taxon>
        <taxon>Alphaproteobacteria</taxon>
        <taxon>Rhodospirillales</taxon>
        <taxon>Rhodospirillaceae</taxon>
        <taxon>Pararhodospirillum</taxon>
    </lineage>
</organism>